<dbReference type="EMBL" id="JACOOO010000047">
    <property type="protein sequence ID" value="MBC5630832.1"/>
    <property type="molecule type" value="Genomic_DNA"/>
</dbReference>
<keyword evidence="3" id="KW-1185">Reference proteome</keyword>
<comment type="caution">
    <text evidence="2">The sequence shown here is derived from an EMBL/GenBank/DDBJ whole genome shotgun (WGS) entry which is preliminary data.</text>
</comment>
<organism evidence="2 3">
    <name type="scientific">Clostridium hominis</name>
    <dbReference type="NCBI Taxonomy" id="2763036"/>
    <lineage>
        <taxon>Bacteria</taxon>
        <taxon>Bacillati</taxon>
        <taxon>Bacillota</taxon>
        <taxon>Clostridia</taxon>
        <taxon>Eubacteriales</taxon>
        <taxon>Clostridiaceae</taxon>
        <taxon>Clostridium</taxon>
    </lineage>
</organism>
<proteinExistence type="predicted"/>
<feature type="transmembrane region" description="Helical" evidence="1">
    <location>
        <begin position="12"/>
        <end position="35"/>
    </location>
</feature>
<keyword evidence="1" id="KW-0812">Transmembrane</keyword>
<feature type="transmembrane region" description="Helical" evidence="1">
    <location>
        <begin position="41"/>
        <end position="58"/>
    </location>
</feature>
<keyword evidence="1" id="KW-0472">Membrane</keyword>
<evidence type="ECO:0008006" key="4">
    <source>
        <dbReference type="Google" id="ProtNLM"/>
    </source>
</evidence>
<evidence type="ECO:0000313" key="2">
    <source>
        <dbReference type="EMBL" id="MBC5630832.1"/>
    </source>
</evidence>
<accession>A0ABR7DHJ9</accession>
<name>A0ABR7DHJ9_9CLOT</name>
<evidence type="ECO:0000313" key="3">
    <source>
        <dbReference type="Proteomes" id="UP000596929"/>
    </source>
</evidence>
<sequence length="167" mass="19262">MHREVVHGRKIPAIMISLLAITIALYAIEIAEIMVGKTFQVYRVIEVVLLLMIVFVLFKEFKRCSLSYKYSIIADKLIINKLNCKGDNILESIRMQDIVFIGKRVEIPKKLSKIKSHGSYLSTITTSKKCYCVYKKNGQLIKFSFEPSERLLRRVYDKVNIINGEAN</sequence>
<dbReference type="RefSeq" id="WP_186861051.1">
    <property type="nucleotide sequence ID" value="NZ_JACOOO010000047.1"/>
</dbReference>
<evidence type="ECO:0000256" key="1">
    <source>
        <dbReference type="SAM" id="Phobius"/>
    </source>
</evidence>
<protein>
    <recommendedName>
        <fullName evidence="4">Bacterial Pleckstrin homology domain-containing protein</fullName>
    </recommendedName>
</protein>
<reference evidence="2 3" key="1">
    <citation type="submission" date="2020-08" db="EMBL/GenBank/DDBJ databases">
        <title>Genome public.</title>
        <authorList>
            <person name="Liu C."/>
            <person name="Sun Q."/>
        </authorList>
    </citation>
    <scope>NUCLEOTIDE SEQUENCE [LARGE SCALE GENOMIC DNA]</scope>
    <source>
        <strain evidence="2 3">NSJ-6</strain>
    </source>
</reference>
<keyword evidence="1" id="KW-1133">Transmembrane helix</keyword>
<gene>
    <name evidence="2" type="ORF">H8S20_18565</name>
</gene>
<dbReference type="Proteomes" id="UP000596929">
    <property type="component" value="Unassembled WGS sequence"/>
</dbReference>